<dbReference type="RefSeq" id="WP_115857489.1">
    <property type="nucleotide sequence ID" value="NZ_QTSU01000001.1"/>
</dbReference>
<organism evidence="1 2">
    <name type="scientific">Lysobacter silvisoli</name>
    <dbReference type="NCBI Taxonomy" id="2293254"/>
    <lineage>
        <taxon>Bacteria</taxon>
        <taxon>Pseudomonadati</taxon>
        <taxon>Pseudomonadota</taxon>
        <taxon>Gammaproteobacteria</taxon>
        <taxon>Lysobacterales</taxon>
        <taxon>Lysobacteraceae</taxon>
        <taxon>Lysobacter</taxon>
    </lineage>
</organism>
<gene>
    <name evidence="1" type="ORF">DX914_02560</name>
</gene>
<dbReference type="AlphaFoldDB" id="A0A371K2H4"/>
<evidence type="ECO:0000313" key="1">
    <source>
        <dbReference type="EMBL" id="RDZ28047.1"/>
    </source>
</evidence>
<dbReference type="OrthoDB" id="6025747at2"/>
<reference evidence="1 2" key="1">
    <citation type="submission" date="2018-08" db="EMBL/GenBank/DDBJ databases">
        <title>Lysobacter sp. zong2l5, whole genome shotgun sequence.</title>
        <authorList>
            <person name="Zhang X."/>
            <person name="Feng G."/>
            <person name="Zhu H."/>
        </authorList>
    </citation>
    <scope>NUCLEOTIDE SEQUENCE [LARGE SCALE GENOMIC DNA]</scope>
    <source>
        <strain evidence="2">zong2l5</strain>
    </source>
</reference>
<sequence>MGLDTATLPEADRRTLGEASADFQAVVAGKPPVHAVFDAQAPLPSDGGTTFYQGRGYRLTVLKSLSSFGSFHGVAYGPILRFDPPFAPGHTAEVSDIRVYSRDALAQRLER</sequence>
<dbReference type="Proteomes" id="UP000264492">
    <property type="component" value="Unassembled WGS sequence"/>
</dbReference>
<accession>A0A371K2H4</accession>
<name>A0A371K2H4_9GAMM</name>
<evidence type="ECO:0000313" key="2">
    <source>
        <dbReference type="Proteomes" id="UP000264492"/>
    </source>
</evidence>
<protein>
    <submittedName>
        <fullName evidence="1">Uncharacterized protein</fullName>
    </submittedName>
</protein>
<comment type="caution">
    <text evidence="1">The sequence shown here is derived from an EMBL/GenBank/DDBJ whole genome shotgun (WGS) entry which is preliminary data.</text>
</comment>
<dbReference type="EMBL" id="QTSU01000001">
    <property type="protein sequence ID" value="RDZ28047.1"/>
    <property type="molecule type" value="Genomic_DNA"/>
</dbReference>
<proteinExistence type="predicted"/>
<keyword evidence="2" id="KW-1185">Reference proteome</keyword>